<evidence type="ECO:0000313" key="3">
    <source>
        <dbReference type="Proteomes" id="UP000784294"/>
    </source>
</evidence>
<proteinExistence type="predicted"/>
<organism evidence="2 3">
    <name type="scientific">Protopolystoma xenopodis</name>
    <dbReference type="NCBI Taxonomy" id="117903"/>
    <lineage>
        <taxon>Eukaryota</taxon>
        <taxon>Metazoa</taxon>
        <taxon>Spiralia</taxon>
        <taxon>Lophotrochozoa</taxon>
        <taxon>Platyhelminthes</taxon>
        <taxon>Monogenea</taxon>
        <taxon>Polyopisthocotylea</taxon>
        <taxon>Polystomatidea</taxon>
        <taxon>Polystomatidae</taxon>
        <taxon>Protopolystoma</taxon>
    </lineage>
</organism>
<feature type="region of interest" description="Disordered" evidence="1">
    <location>
        <begin position="1"/>
        <end position="36"/>
    </location>
</feature>
<gene>
    <name evidence="2" type="ORF">PXEA_LOCUS23328</name>
</gene>
<sequence length="50" mass="5836">MSSSSNDVHHMMDENSARFHPKRGWLSRGPRQPERRIKAAIQQDSAVVFW</sequence>
<comment type="caution">
    <text evidence="2">The sequence shown here is derived from an EMBL/GenBank/DDBJ whole genome shotgun (WGS) entry which is preliminary data.</text>
</comment>
<evidence type="ECO:0000313" key="2">
    <source>
        <dbReference type="EMBL" id="VEL29888.1"/>
    </source>
</evidence>
<reference evidence="2" key="1">
    <citation type="submission" date="2018-11" db="EMBL/GenBank/DDBJ databases">
        <authorList>
            <consortium name="Pathogen Informatics"/>
        </authorList>
    </citation>
    <scope>NUCLEOTIDE SEQUENCE</scope>
</reference>
<evidence type="ECO:0000256" key="1">
    <source>
        <dbReference type="SAM" id="MobiDB-lite"/>
    </source>
</evidence>
<feature type="compositionally biased region" description="Basic and acidic residues" evidence="1">
    <location>
        <begin position="7"/>
        <end position="17"/>
    </location>
</feature>
<keyword evidence="3" id="KW-1185">Reference proteome</keyword>
<dbReference type="Proteomes" id="UP000784294">
    <property type="component" value="Unassembled WGS sequence"/>
</dbReference>
<protein>
    <submittedName>
        <fullName evidence="2">Uncharacterized protein</fullName>
    </submittedName>
</protein>
<dbReference type="EMBL" id="CAAALY010107305">
    <property type="protein sequence ID" value="VEL29888.1"/>
    <property type="molecule type" value="Genomic_DNA"/>
</dbReference>
<accession>A0A448X769</accession>
<name>A0A448X769_9PLAT</name>
<dbReference type="AlphaFoldDB" id="A0A448X769"/>